<evidence type="ECO:0000259" key="9">
    <source>
        <dbReference type="Pfam" id="PF00884"/>
    </source>
</evidence>
<dbReference type="Pfam" id="PF00884">
    <property type="entry name" value="Sulfatase"/>
    <property type="match status" value="1"/>
</dbReference>
<dbReference type="GO" id="GO:0005886">
    <property type="term" value="C:plasma membrane"/>
    <property type="evidence" value="ECO:0007669"/>
    <property type="project" value="UniProtKB-SubCell"/>
</dbReference>
<dbReference type="InterPro" id="IPR040423">
    <property type="entry name" value="PEA_transferase"/>
</dbReference>
<feature type="transmembrane region" description="Helical" evidence="8">
    <location>
        <begin position="46"/>
        <end position="66"/>
    </location>
</feature>
<dbReference type="Proteomes" id="UP000191116">
    <property type="component" value="Unassembled WGS sequence"/>
</dbReference>
<evidence type="ECO:0000256" key="7">
    <source>
        <dbReference type="ARBA" id="ARBA00023136"/>
    </source>
</evidence>
<evidence type="ECO:0000313" key="12">
    <source>
        <dbReference type="Proteomes" id="UP000191116"/>
    </source>
</evidence>
<dbReference type="InterPro" id="IPR012549">
    <property type="entry name" value="EptA-like_N"/>
</dbReference>
<keyword evidence="2" id="KW-1003">Cell membrane</keyword>
<name>A0A1T4R750_9GAMM</name>
<dbReference type="InterPro" id="IPR017850">
    <property type="entry name" value="Alkaline_phosphatase_core_sf"/>
</dbReference>
<dbReference type="InterPro" id="IPR058130">
    <property type="entry name" value="PEA_transf_C"/>
</dbReference>
<feature type="domain" description="Sulfatase N-terminal" evidence="9">
    <location>
        <begin position="239"/>
        <end position="531"/>
    </location>
</feature>
<dbReference type="Gene3D" id="3.40.720.10">
    <property type="entry name" value="Alkaline Phosphatase, subunit A"/>
    <property type="match status" value="1"/>
</dbReference>
<dbReference type="SUPFAM" id="SSF53649">
    <property type="entry name" value="Alkaline phosphatase-like"/>
    <property type="match status" value="1"/>
</dbReference>
<dbReference type="InterPro" id="IPR000917">
    <property type="entry name" value="Sulfatase_N"/>
</dbReference>
<evidence type="ECO:0000256" key="3">
    <source>
        <dbReference type="ARBA" id="ARBA00022519"/>
    </source>
</evidence>
<comment type="subcellular location">
    <subcellularLocation>
        <location evidence="1">Cell inner membrane</location>
        <topology evidence="1">Multi-pass membrane protein</topology>
    </subcellularLocation>
</comment>
<keyword evidence="5 8" id="KW-0812">Transmembrane</keyword>
<feature type="transmembrane region" description="Helical" evidence="8">
    <location>
        <begin position="155"/>
        <end position="177"/>
    </location>
</feature>
<feature type="transmembrane region" description="Helical" evidence="8">
    <location>
        <begin position="120"/>
        <end position="143"/>
    </location>
</feature>
<dbReference type="PANTHER" id="PTHR30443:SF0">
    <property type="entry name" value="PHOSPHOETHANOLAMINE TRANSFERASE EPTA"/>
    <property type="match status" value="1"/>
</dbReference>
<dbReference type="Pfam" id="PF08019">
    <property type="entry name" value="EptA_B_N"/>
    <property type="match status" value="1"/>
</dbReference>
<keyword evidence="4 11" id="KW-0808">Transferase</keyword>
<feature type="transmembrane region" description="Helical" evidence="8">
    <location>
        <begin position="12"/>
        <end position="34"/>
    </location>
</feature>
<dbReference type="GO" id="GO:0009244">
    <property type="term" value="P:lipopolysaccharide core region biosynthetic process"/>
    <property type="evidence" value="ECO:0007669"/>
    <property type="project" value="TreeGrafter"/>
</dbReference>
<dbReference type="EC" id="2.7.-.-" evidence="11"/>
<dbReference type="EMBL" id="FUWP01000004">
    <property type="protein sequence ID" value="SKA11717.1"/>
    <property type="molecule type" value="Genomic_DNA"/>
</dbReference>
<dbReference type="CDD" id="cd16017">
    <property type="entry name" value="LptA"/>
    <property type="match status" value="1"/>
</dbReference>
<dbReference type="PANTHER" id="PTHR30443">
    <property type="entry name" value="INNER MEMBRANE PROTEIN"/>
    <property type="match status" value="1"/>
</dbReference>
<dbReference type="AlphaFoldDB" id="A0A1T4R750"/>
<evidence type="ECO:0000256" key="8">
    <source>
        <dbReference type="SAM" id="Phobius"/>
    </source>
</evidence>
<dbReference type="RefSeq" id="WP_080174091.1">
    <property type="nucleotide sequence ID" value="NZ_AP024855.1"/>
</dbReference>
<evidence type="ECO:0000256" key="1">
    <source>
        <dbReference type="ARBA" id="ARBA00004429"/>
    </source>
</evidence>
<keyword evidence="7 8" id="KW-0472">Membrane</keyword>
<keyword evidence="6 8" id="KW-1133">Transmembrane helix</keyword>
<proteinExistence type="predicted"/>
<evidence type="ECO:0000313" key="11">
    <source>
        <dbReference type="EMBL" id="SKA11717.1"/>
    </source>
</evidence>
<evidence type="ECO:0000256" key="2">
    <source>
        <dbReference type="ARBA" id="ARBA00022475"/>
    </source>
</evidence>
<dbReference type="NCBIfam" id="NF028537">
    <property type="entry name" value="P_eth_NH2_trans"/>
    <property type="match status" value="1"/>
</dbReference>
<evidence type="ECO:0000259" key="10">
    <source>
        <dbReference type="Pfam" id="PF08019"/>
    </source>
</evidence>
<accession>A0A1T4R750</accession>
<reference evidence="11 12" key="1">
    <citation type="submission" date="2017-02" db="EMBL/GenBank/DDBJ databases">
        <authorList>
            <person name="Peterson S.W."/>
        </authorList>
    </citation>
    <scope>NUCLEOTIDE SEQUENCE [LARGE SCALE GENOMIC DNA]</scope>
    <source>
        <strain evidence="11 12">CECT 9189</strain>
    </source>
</reference>
<gene>
    <name evidence="11" type="primary">eptA_1</name>
    <name evidence="11" type="ORF">CZ814_01211</name>
</gene>
<feature type="transmembrane region" description="Helical" evidence="8">
    <location>
        <begin position="78"/>
        <end position="100"/>
    </location>
</feature>
<evidence type="ECO:0000256" key="4">
    <source>
        <dbReference type="ARBA" id="ARBA00022679"/>
    </source>
</evidence>
<feature type="domain" description="Phosphoethanolamine transferase N-terminal" evidence="10">
    <location>
        <begin position="59"/>
        <end position="209"/>
    </location>
</feature>
<dbReference type="OrthoDB" id="9786870at2"/>
<sequence>MKCSSYFFNKEINYNILIFYIAVYFGLILNIPLWQTFYEILSKLEMVNVGFVISLPIFLIAALNIIFQLFAWPYFGRVFFGILTFVSAITAYASYHYGVIFDYGMIENIVETNSGEASSYFSLSGLITITILGVIPCLYIISVKVKKQSFVKNFILYKVISIIASIIVIVLIAAFFYKDYASVGRNNKYLNRVINPSYVYTAIKYIDRTYFMKPIAYQEIGTDAKLVTTATSNGKPTLFVFVLGETARSQNYQANGYPRPTNRYTQPDDMISFKNVSSCGTATAVSVPCMFSAMDRRNYKKEIAYNQDTFIDILHRAGISMLWKENDGGDKGAGDRIQKITLSHSATNPLCDGESCLDMALLENFDQDVANMKGNKFITLHIMGSHGPTYYKRYPQDHAFFKPDCQRSDIENCTKEQIVNSYDNTILYTDYVISQLIEKLKGYSDKYNTALFYISDHGESLGEGGLYLHGTPYSLAPKYQTTVPMMMWFSKSFTQDRDLNLTCLEDLATNAKQGDYSQDNIFSSMLGIMNVNTSVYKPQQDIFRQCRTNK</sequence>
<evidence type="ECO:0000256" key="6">
    <source>
        <dbReference type="ARBA" id="ARBA00022989"/>
    </source>
</evidence>
<protein>
    <submittedName>
        <fullName evidence="11">Phosphoethanolamine transferase EptA</fullName>
        <ecNumber evidence="11">2.7.-.-</ecNumber>
    </submittedName>
</protein>
<organism evidence="11 12">
    <name type="scientific">Photobacterium toruni</name>
    <dbReference type="NCBI Taxonomy" id="1935446"/>
    <lineage>
        <taxon>Bacteria</taxon>
        <taxon>Pseudomonadati</taxon>
        <taxon>Pseudomonadota</taxon>
        <taxon>Gammaproteobacteria</taxon>
        <taxon>Vibrionales</taxon>
        <taxon>Vibrionaceae</taxon>
        <taxon>Photobacterium</taxon>
    </lineage>
</organism>
<evidence type="ECO:0000256" key="5">
    <source>
        <dbReference type="ARBA" id="ARBA00022692"/>
    </source>
</evidence>
<dbReference type="GO" id="GO:0016776">
    <property type="term" value="F:phosphotransferase activity, phosphate group as acceptor"/>
    <property type="evidence" value="ECO:0007669"/>
    <property type="project" value="TreeGrafter"/>
</dbReference>
<keyword evidence="3" id="KW-0997">Cell inner membrane</keyword>